<evidence type="ECO:0000256" key="1">
    <source>
        <dbReference type="ARBA" id="ARBA00022723"/>
    </source>
</evidence>
<keyword evidence="1" id="KW-0479">Metal-binding</keyword>
<dbReference type="PROSITE" id="PS50206">
    <property type="entry name" value="RHODANESE_3"/>
    <property type="match status" value="2"/>
</dbReference>
<dbReference type="InterPro" id="IPR001763">
    <property type="entry name" value="Rhodanese-like_dom"/>
</dbReference>
<dbReference type="SUPFAM" id="SSF56281">
    <property type="entry name" value="Metallo-hydrolase/oxidoreductase"/>
    <property type="match status" value="1"/>
</dbReference>
<dbReference type="InterPro" id="IPR001279">
    <property type="entry name" value="Metallo-B-lactamas"/>
</dbReference>
<dbReference type="eggNOG" id="COG0491">
    <property type="taxonomic scope" value="Bacteria"/>
</dbReference>
<dbReference type="InterPro" id="IPR051682">
    <property type="entry name" value="Mito_Persulfide_Diox"/>
</dbReference>
<dbReference type="EMBL" id="CP000386">
    <property type="protein sequence ID" value="ABG04580.1"/>
    <property type="molecule type" value="Genomic_DNA"/>
</dbReference>
<dbReference type="CDD" id="cd00158">
    <property type="entry name" value="RHOD"/>
    <property type="match status" value="1"/>
</dbReference>
<evidence type="ECO:0000313" key="4">
    <source>
        <dbReference type="EMBL" id="ABG04580.1"/>
    </source>
</evidence>
<keyword evidence="5" id="KW-1185">Reference proteome</keyword>
<gene>
    <name evidence="4" type="ordered locus">Rxyl_1619</name>
</gene>
<dbReference type="AlphaFoldDB" id="Q1AVJ8"/>
<dbReference type="GO" id="GO:0006749">
    <property type="term" value="P:glutathione metabolic process"/>
    <property type="evidence" value="ECO:0007669"/>
    <property type="project" value="InterPro"/>
</dbReference>
<evidence type="ECO:0000313" key="5">
    <source>
        <dbReference type="Proteomes" id="UP000006637"/>
    </source>
</evidence>
<organism evidence="4 5">
    <name type="scientific">Rubrobacter xylanophilus (strain DSM 9941 / JCM 11954 / NBRC 16129 / PRD-1)</name>
    <dbReference type="NCBI Taxonomy" id="266117"/>
    <lineage>
        <taxon>Bacteria</taxon>
        <taxon>Bacillati</taxon>
        <taxon>Actinomycetota</taxon>
        <taxon>Rubrobacteria</taxon>
        <taxon>Rubrobacterales</taxon>
        <taxon>Rubrobacteraceae</taxon>
        <taxon>Rubrobacter</taxon>
    </lineage>
</organism>
<feature type="domain" description="Rhodanese" evidence="3">
    <location>
        <begin position="377"/>
        <end position="465"/>
    </location>
</feature>
<dbReference type="SUPFAM" id="SSF52821">
    <property type="entry name" value="Rhodanese/Cell cycle control phosphatase"/>
    <property type="match status" value="2"/>
</dbReference>
<dbReference type="Proteomes" id="UP000006637">
    <property type="component" value="Chromosome"/>
</dbReference>
<dbReference type="GO" id="GO:0004792">
    <property type="term" value="F:thiosulfate-cyanide sulfurtransferase activity"/>
    <property type="evidence" value="ECO:0007669"/>
    <property type="project" value="InterPro"/>
</dbReference>
<dbReference type="InterPro" id="IPR036866">
    <property type="entry name" value="RibonucZ/Hydroxyglut_hydro"/>
</dbReference>
<dbReference type="InterPro" id="IPR036873">
    <property type="entry name" value="Rhodanese-like_dom_sf"/>
</dbReference>
<dbReference type="SMART" id="SM00450">
    <property type="entry name" value="RHOD"/>
    <property type="match status" value="2"/>
</dbReference>
<dbReference type="InterPro" id="IPR044528">
    <property type="entry name" value="POD-like_MBL-fold"/>
</dbReference>
<dbReference type="HOGENOM" id="CLU_030571_7_1_11"/>
<dbReference type="Gene3D" id="3.40.250.10">
    <property type="entry name" value="Rhodanese-like domain"/>
    <property type="match status" value="2"/>
</dbReference>
<dbReference type="PANTHER" id="PTHR43084">
    <property type="entry name" value="PERSULFIDE DIOXYGENASE ETHE1"/>
    <property type="match status" value="1"/>
</dbReference>
<sequence>MLFERVYDGDLAQASYFIGCQATGEAVVVDPRRDIGAYLEMARKNGMRIAAVTETHIHADYLSGSRELAAATGATLYLSDEGDEPWKYGFEGERLHDGDEIRVGNVVLKALHTPGHTPEHLSFLVTDGAAAEEPGYILTGDFVFVGDLGRPDLLEEAAGMAGTREEGARRMFRSLRERFLSLPDYVQVFPGHGSGSACGRALGAVPSTTVGYERRFSWWSRYVESGDEEGFVEALLEGQPDAPAYFGRMKRQNREGPALLGELPELRRYGSEELARLLQGGEVLLVDTRSLEEYYRRAIPGAVVIPGGEHLATSAAWVVDPEEDGDIVLLARGEEDAQRMRNHLIRVGIDRVRGYITATEGLPGEPVVLVPPEELSGGNGTFVLDVRARSEYRAGHIPGAVQLHVGRLRWRLEELPEGRPVVVHCQSGRRAAIAASTLRREGFGEVYELEGSYEGWARARGRGGATASPPAPGASGRRR</sequence>
<proteinExistence type="predicted"/>
<dbReference type="OrthoDB" id="3196337at2"/>
<protein>
    <submittedName>
        <fullName evidence="4">Beta-lactamase-like protein</fullName>
    </submittedName>
</protein>
<dbReference type="Pfam" id="PF00753">
    <property type="entry name" value="Lactamase_B"/>
    <property type="match status" value="1"/>
</dbReference>
<dbReference type="STRING" id="266117.Rxyl_1619"/>
<dbReference type="KEGG" id="rxy:Rxyl_1619"/>
<dbReference type="eggNOG" id="COG0607">
    <property type="taxonomic scope" value="Bacteria"/>
</dbReference>
<dbReference type="GO" id="GO:0050313">
    <property type="term" value="F:sulfur dioxygenase activity"/>
    <property type="evidence" value="ECO:0007669"/>
    <property type="project" value="InterPro"/>
</dbReference>
<evidence type="ECO:0000256" key="2">
    <source>
        <dbReference type="SAM" id="MobiDB-lite"/>
    </source>
</evidence>
<dbReference type="InterPro" id="IPR001307">
    <property type="entry name" value="Thiosulphate_STrfase_CS"/>
</dbReference>
<accession>Q1AVJ8</accession>
<dbReference type="RefSeq" id="WP_011564597.1">
    <property type="nucleotide sequence ID" value="NC_008148.1"/>
</dbReference>
<dbReference type="PROSITE" id="PS00380">
    <property type="entry name" value="RHODANESE_1"/>
    <property type="match status" value="1"/>
</dbReference>
<dbReference type="Gene3D" id="3.60.15.10">
    <property type="entry name" value="Ribonuclease Z/Hydroxyacylglutathione hydrolase-like"/>
    <property type="match status" value="1"/>
</dbReference>
<dbReference type="GO" id="GO:0070813">
    <property type="term" value="P:hydrogen sulfide metabolic process"/>
    <property type="evidence" value="ECO:0007669"/>
    <property type="project" value="TreeGrafter"/>
</dbReference>
<dbReference type="FunFam" id="3.60.15.10:FF:000030">
    <property type="entry name" value="Metallo-beta-lactamase family protein"/>
    <property type="match status" value="1"/>
</dbReference>
<dbReference type="Pfam" id="PF00581">
    <property type="entry name" value="Rhodanese"/>
    <property type="match status" value="2"/>
</dbReference>
<feature type="domain" description="Rhodanese" evidence="3">
    <location>
        <begin position="279"/>
        <end position="366"/>
    </location>
</feature>
<reference evidence="4 5" key="1">
    <citation type="submission" date="2006-06" db="EMBL/GenBank/DDBJ databases">
        <title>Complete sequence of Rubrobacter xylanophilus DSM 9941.</title>
        <authorList>
            <consortium name="US DOE Joint Genome Institute"/>
            <person name="Copeland A."/>
            <person name="Lucas S."/>
            <person name="Lapidus A."/>
            <person name="Barry K."/>
            <person name="Detter J.C."/>
            <person name="Glavina del Rio T."/>
            <person name="Hammon N."/>
            <person name="Israni S."/>
            <person name="Dalin E."/>
            <person name="Tice H."/>
            <person name="Pitluck S."/>
            <person name="Munk A.C."/>
            <person name="Brettin T."/>
            <person name="Bruce D."/>
            <person name="Han C."/>
            <person name="Tapia R."/>
            <person name="Gilna P."/>
            <person name="Schmutz J."/>
            <person name="Larimer F."/>
            <person name="Land M."/>
            <person name="Hauser L."/>
            <person name="Kyrpides N."/>
            <person name="Lykidis A."/>
            <person name="da Costa M.S."/>
            <person name="Rainey F.A."/>
            <person name="Empadinhas N."/>
            <person name="Jolivet E."/>
            <person name="Battista J.R."/>
            <person name="Richardson P."/>
        </authorList>
    </citation>
    <scope>NUCLEOTIDE SEQUENCE [LARGE SCALE GENOMIC DNA]</scope>
    <source>
        <strain evidence="5">DSM 9941 / NBRC 16129 / PRD-1</strain>
    </source>
</reference>
<name>Q1AVJ8_RUBXD</name>
<dbReference type="SMART" id="SM00849">
    <property type="entry name" value="Lactamase_B"/>
    <property type="match status" value="1"/>
</dbReference>
<dbReference type="GO" id="GO:0046872">
    <property type="term" value="F:metal ion binding"/>
    <property type="evidence" value="ECO:0007669"/>
    <property type="project" value="UniProtKB-KW"/>
</dbReference>
<evidence type="ECO:0000259" key="3">
    <source>
        <dbReference type="PROSITE" id="PS50206"/>
    </source>
</evidence>
<dbReference type="PANTHER" id="PTHR43084:SF1">
    <property type="entry name" value="PERSULFIDE DIOXYGENASE ETHE1, MITOCHONDRIAL"/>
    <property type="match status" value="1"/>
</dbReference>
<feature type="region of interest" description="Disordered" evidence="2">
    <location>
        <begin position="458"/>
        <end position="479"/>
    </location>
</feature>
<dbReference type="CDD" id="cd07724">
    <property type="entry name" value="POD-like_MBL-fold"/>
    <property type="match status" value="1"/>
</dbReference>
<dbReference type="PhylomeDB" id="Q1AVJ8"/>